<protein>
    <recommendedName>
        <fullName evidence="2">Mobile element protein</fullName>
    </recommendedName>
</protein>
<sequence>MTACVRVAGRAGGREPHLAEFSTTVRGLMGLRDWLAAHRVTHVAMEATGVY</sequence>
<dbReference type="AlphaFoldDB" id="A0A6J4SGI7"/>
<reference evidence="1" key="1">
    <citation type="submission" date="2020-02" db="EMBL/GenBank/DDBJ databases">
        <authorList>
            <person name="Meier V. D."/>
        </authorList>
    </citation>
    <scope>NUCLEOTIDE SEQUENCE</scope>
    <source>
        <strain evidence="1">AVDCRST_MAG53</strain>
    </source>
</reference>
<proteinExistence type="predicted"/>
<gene>
    <name evidence="1" type="ORF">AVDCRST_MAG53-2249</name>
</gene>
<name>A0A6J4SGI7_9ACTN</name>
<organism evidence="1">
    <name type="scientific">uncultured Solirubrobacteraceae bacterium</name>
    <dbReference type="NCBI Taxonomy" id="1162706"/>
    <lineage>
        <taxon>Bacteria</taxon>
        <taxon>Bacillati</taxon>
        <taxon>Actinomycetota</taxon>
        <taxon>Thermoleophilia</taxon>
        <taxon>Solirubrobacterales</taxon>
        <taxon>Solirubrobacteraceae</taxon>
        <taxon>environmental samples</taxon>
    </lineage>
</organism>
<dbReference type="EMBL" id="CADCVR010000058">
    <property type="protein sequence ID" value="CAA9498279.1"/>
    <property type="molecule type" value="Genomic_DNA"/>
</dbReference>
<accession>A0A6J4SGI7</accession>
<evidence type="ECO:0008006" key="2">
    <source>
        <dbReference type="Google" id="ProtNLM"/>
    </source>
</evidence>
<evidence type="ECO:0000313" key="1">
    <source>
        <dbReference type="EMBL" id="CAA9498279.1"/>
    </source>
</evidence>